<accession>A0A1F7X8P9</accession>
<gene>
    <name evidence="1" type="ORF">A2V80_02395</name>
</gene>
<proteinExistence type="predicted"/>
<evidence type="ECO:0000313" key="2">
    <source>
        <dbReference type="Proteomes" id="UP000179013"/>
    </source>
</evidence>
<sequence>MAKEGQRDGISPCYLIKNTVLVALDKGYSLQDIAAILACPFVECCDYDPNECRMVNEYDPEYKRLFIEYNSDPQLPNQTDRFIQKLKSYVTIHPELKIDNTLNTPEV</sequence>
<dbReference type="EMBL" id="MGFU01000059">
    <property type="protein sequence ID" value="OGM11361.1"/>
    <property type="molecule type" value="Genomic_DNA"/>
</dbReference>
<protein>
    <submittedName>
        <fullName evidence="1">Uncharacterized protein</fullName>
    </submittedName>
</protein>
<dbReference type="AlphaFoldDB" id="A0A1F7X8P9"/>
<dbReference type="Proteomes" id="UP000179013">
    <property type="component" value="Unassembled WGS sequence"/>
</dbReference>
<name>A0A1F7X8P9_9BACT</name>
<comment type="caution">
    <text evidence="1">The sequence shown here is derived from an EMBL/GenBank/DDBJ whole genome shotgun (WGS) entry which is preliminary data.</text>
</comment>
<reference evidence="1 2" key="1">
    <citation type="journal article" date="2016" name="Nat. Commun.">
        <title>Thousands of microbial genomes shed light on interconnected biogeochemical processes in an aquifer system.</title>
        <authorList>
            <person name="Anantharaman K."/>
            <person name="Brown C.T."/>
            <person name="Hug L.A."/>
            <person name="Sharon I."/>
            <person name="Castelle C.J."/>
            <person name="Probst A.J."/>
            <person name="Thomas B.C."/>
            <person name="Singh A."/>
            <person name="Wilkins M.J."/>
            <person name="Karaoz U."/>
            <person name="Brodie E.L."/>
            <person name="Williams K.H."/>
            <person name="Hubbard S.S."/>
            <person name="Banfield J.F."/>
        </authorList>
    </citation>
    <scope>NUCLEOTIDE SEQUENCE [LARGE SCALE GENOMIC DNA]</scope>
</reference>
<organism evidence="1 2">
    <name type="scientific">Candidatus Woesebacteria bacterium RBG_16_39_8b</name>
    <dbReference type="NCBI Taxonomy" id="1802482"/>
    <lineage>
        <taxon>Bacteria</taxon>
        <taxon>Candidatus Woeseibacteriota</taxon>
    </lineage>
</organism>
<evidence type="ECO:0000313" key="1">
    <source>
        <dbReference type="EMBL" id="OGM11361.1"/>
    </source>
</evidence>